<accession>Q6KH51</accession>
<dbReference type="HOGENOM" id="CLU_1228792_0_0_14"/>
<evidence type="ECO:0000313" key="2">
    <source>
        <dbReference type="EMBL" id="AAT28080.1"/>
    </source>
</evidence>
<keyword evidence="3" id="KW-1185">Reference proteome</keyword>
<protein>
    <submittedName>
        <fullName evidence="2">Expressed protein</fullName>
    </submittedName>
</protein>
<keyword evidence="1" id="KW-0472">Membrane</keyword>
<proteinExistence type="predicted"/>
<feature type="transmembrane region" description="Helical" evidence="1">
    <location>
        <begin position="83"/>
        <end position="107"/>
    </location>
</feature>
<reference evidence="2 3" key="1">
    <citation type="journal article" date="2004" name="Genome Res.">
        <title>The complete genome and proteome of Mycoplasma mobile.</title>
        <authorList>
            <person name="Jaffe J.D."/>
            <person name="Stange-Thomann N."/>
            <person name="Smith C."/>
            <person name="DeCaprio D."/>
            <person name="Fisher S."/>
            <person name="Butler J."/>
            <person name="Calvo S."/>
            <person name="Elkins T."/>
            <person name="FitzGerald M.G."/>
            <person name="Hafez N."/>
            <person name="Kodira C.D."/>
            <person name="Major J."/>
            <person name="Wang S."/>
            <person name="Wilkinson J."/>
            <person name="Nicol R."/>
            <person name="Nusbaum C."/>
            <person name="Birren B."/>
            <person name="Berg H.C."/>
            <person name="Church G.M."/>
        </authorList>
    </citation>
    <scope>NUCLEOTIDE SEQUENCE [LARGE SCALE GENOMIC DNA]</scope>
    <source>
        <strain evidence="3">ATCC 43663 / 163K / NCTC 11711</strain>
    </source>
</reference>
<dbReference type="Proteomes" id="UP000009072">
    <property type="component" value="Chromosome"/>
</dbReference>
<organism evidence="2 3">
    <name type="scientific">Mycoplasma mobile (strain ATCC 43663 / 163K / NCTC 11711)</name>
    <name type="common">Mesomycoplasma mobile</name>
    <dbReference type="NCBI Taxonomy" id="267748"/>
    <lineage>
        <taxon>Bacteria</taxon>
        <taxon>Bacillati</taxon>
        <taxon>Mycoplasmatota</taxon>
        <taxon>Mycoplasmoidales</taxon>
        <taxon>Metamycoplasmataceae</taxon>
        <taxon>Mesomycoplasma</taxon>
    </lineage>
</organism>
<dbReference type="AlphaFoldDB" id="Q6KH51"/>
<sequence length="230" mass="26846">MIFNLEYNENTLLKSRLFAKWAAFFDILLFIFFVLAIIFIVEIPNIFLNITIFSFTLILAIVWFILSILSLAKSSELPSEISIFLLLGLVIGFFFRIGFIFQFIAIYKFSKWIAEEKESIAKTTEKNSASNVEISSDYFEQDLSKEIKTTREIEINRNLSFNKIVIDSEENIKVSSNYSEPNNLKEETEETIFISKGRGLYPDYILDWTIVKALEKAKIFKIYKLDKIEE</sequence>
<evidence type="ECO:0000313" key="3">
    <source>
        <dbReference type="Proteomes" id="UP000009072"/>
    </source>
</evidence>
<evidence type="ECO:0000256" key="1">
    <source>
        <dbReference type="SAM" id="Phobius"/>
    </source>
</evidence>
<feature type="transmembrane region" description="Helical" evidence="1">
    <location>
        <begin position="21"/>
        <end position="40"/>
    </location>
</feature>
<feature type="transmembrane region" description="Helical" evidence="1">
    <location>
        <begin position="46"/>
        <end position="71"/>
    </location>
</feature>
<dbReference type="STRING" id="267748.MMOB5940"/>
<gene>
    <name evidence="2" type="ordered locus">MMOB5940</name>
</gene>
<name>Q6KH51_MYCM1</name>
<keyword evidence="1" id="KW-1133">Transmembrane helix</keyword>
<dbReference type="EMBL" id="AE017308">
    <property type="protein sequence ID" value="AAT28080.1"/>
    <property type="molecule type" value="Genomic_DNA"/>
</dbReference>
<dbReference type="RefSeq" id="WP_011265114.1">
    <property type="nucleotide sequence ID" value="NC_006908.1"/>
</dbReference>
<keyword evidence="1" id="KW-0812">Transmembrane</keyword>
<dbReference type="KEGG" id="mmo:MMOB5940"/>